<proteinExistence type="predicted"/>
<name>A0A8H5ZUI2_PETAA</name>
<keyword evidence="2" id="KW-1185">Reference proteome</keyword>
<dbReference type="EMBL" id="SPNV01000432">
    <property type="protein sequence ID" value="KAF5855444.1"/>
    <property type="molecule type" value="Genomic_DNA"/>
</dbReference>
<organism evidence="1 2">
    <name type="scientific">Petromyces alliaceus</name>
    <name type="common">Aspergillus alliaceus</name>
    <dbReference type="NCBI Taxonomy" id="209559"/>
    <lineage>
        <taxon>Eukaryota</taxon>
        <taxon>Fungi</taxon>
        <taxon>Dikarya</taxon>
        <taxon>Ascomycota</taxon>
        <taxon>Pezizomycotina</taxon>
        <taxon>Eurotiomycetes</taxon>
        <taxon>Eurotiomycetidae</taxon>
        <taxon>Eurotiales</taxon>
        <taxon>Aspergillaceae</taxon>
        <taxon>Aspergillus</taxon>
        <taxon>Aspergillus subgen. Circumdati</taxon>
    </lineage>
</organism>
<reference evidence="1 2" key="1">
    <citation type="submission" date="2019-04" db="EMBL/GenBank/DDBJ databases">
        <title>Aspergillus burnettii sp. nov., novel species from soil in southeast Queensland.</title>
        <authorList>
            <person name="Gilchrist C.L.M."/>
            <person name="Pitt J.I."/>
            <person name="Lange L."/>
            <person name="Lacey H.J."/>
            <person name="Vuong D."/>
            <person name="Midgley D.J."/>
            <person name="Greenfield P."/>
            <person name="Bradbury M."/>
            <person name="Lacey E."/>
            <person name="Busk P.K."/>
            <person name="Pilgaard B."/>
            <person name="Chooi Y.H."/>
            <person name="Piggott A.M."/>
        </authorList>
    </citation>
    <scope>NUCLEOTIDE SEQUENCE [LARGE SCALE GENOMIC DNA]</scope>
    <source>
        <strain evidence="1 2">FRR 5400</strain>
    </source>
</reference>
<evidence type="ECO:0000313" key="1">
    <source>
        <dbReference type="EMBL" id="KAF5855444.1"/>
    </source>
</evidence>
<dbReference type="AlphaFoldDB" id="A0A8H5ZUI2"/>
<evidence type="ECO:0000313" key="2">
    <source>
        <dbReference type="Proteomes" id="UP000541154"/>
    </source>
</evidence>
<dbReference type="Proteomes" id="UP000541154">
    <property type="component" value="Unassembled WGS sequence"/>
</dbReference>
<protein>
    <submittedName>
        <fullName evidence="1">Uncharacterized protein</fullName>
    </submittedName>
</protein>
<accession>A0A8H5ZUI2</accession>
<comment type="caution">
    <text evidence="1">The sequence shown here is derived from an EMBL/GenBank/DDBJ whole genome shotgun (WGS) entry which is preliminary data.</text>
</comment>
<gene>
    <name evidence="1" type="ORF">ETB97_009208</name>
</gene>
<sequence length="102" mass="11447">MPNLSREALRKIASITPATKEALERIIELKCASRKRKVFAAIAKAMERRLIEPENTRVRKTIRDGKAIYEVLQASVKAGVSTSYELDAGAILHSSFNYHGQY</sequence>